<dbReference type="NCBIfam" id="TIGR00562">
    <property type="entry name" value="proto_IX_ox"/>
    <property type="match status" value="1"/>
</dbReference>
<dbReference type="GO" id="GO:0006783">
    <property type="term" value="P:heme biosynthetic process"/>
    <property type="evidence" value="ECO:0007669"/>
    <property type="project" value="UniProtKB-KW"/>
</dbReference>
<evidence type="ECO:0000256" key="1">
    <source>
        <dbReference type="ARBA" id="ARBA00001974"/>
    </source>
</evidence>
<organism evidence="8">
    <name type="scientific">freshwater metagenome</name>
    <dbReference type="NCBI Taxonomy" id="449393"/>
    <lineage>
        <taxon>unclassified sequences</taxon>
        <taxon>metagenomes</taxon>
        <taxon>ecological metagenomes</taxon>
    </lineage>
</organism>
<name>A0A6J6DXG5_9ZZZZ</name>
<dbReference type="Pfam" id="PF01593">
    <property type="entry name" value="Amino_oxidase"/>
    <property type="match status" value="1"/>
</dbReference>
<dbReference type="InterPro" id="IPR036188">
    <property type="entry name" value="FAD/NAD-bd_sf"/>
</dbReference>
<keyword evidence="4" id="KW-0560">Oxidoreductase</keyword>
<accession>A0A6J6DXG5</accession>
<protein>
    <submittedName>
        <fullName evidence="8">Unannotated protein</fullName>
    </submittedName>
</protein>
<dbReference type="GO" id="GO:0004729">
    <property type="term" value="F:oxygen-dependent protoporphyrinogen oxidase activity"/>
    <property type="evidence" value="ECO:0007669"/>
    <property type="project" value="InterPro"/>
</dbReference>
<comment type="pathway">
    <text evidence="6">Porphyrin-containing compound metabolism.</text>
</comment>
<reference evidence="8" key="1">
    <citation type="submission" date="2020-05" db="EMBL/GenBank/DDBJ databases">
        <authorList>
            <person name="Chiriac C."/>
            <person name="Salcher M."/>
            <person name="Ghai R."/>
            <person name="Kavagutti S V."/>
        </authorList>
    </citation>
    <scope>NUCLEOTIDE SEQUENCE</scope>
</reference>
<dbReference type="Gene3D" id="1.10.3110.10">
    <property type="entry name" value="protoporphyrinogen ix oxidase, domain 3"/>
    <property type="match status" value="1"/>
</dbReference>
<dbReference type="Gene3D" id="3.90.660.20">
    <property type="entry name" value="Protoporphyrinogen oxidase, mitochondrial, domain 2"/>
    <property type="match status" value="1"/>
</dbReference>
<comment type="cofactor">
    <cofactor evidence="1">
        <name>FAD</name>
        <dbReference type="ChEBI" id="CHEBI:57692"/>
    </cofactor>
</comment>
<dbReference type="PANTHER" id="PTHR42923:SF3">
    <property type="entry name" value="PROTOPORPHYRINOGEN OXIDASE"/>
    <property type="match status" value="1"/>
</dbReference>
<evidence type="ECO:0000259" key="7">
    <source>
        <dbReference type="Pfam" id="PF01593"/>
    </source>
</evidence>
<evidence type="ECO:0000256" key="2">
    <source>
        <dbReference type="ARBA" id="ARBA00022630"/>
    </source>
</evidence>
<evidence type="ECO:0000313" key="8">
    <source>
        <dbReference type="EMBL" id="CAB4568226.1"/>
    </source>
</evidence>
<dbReference type="EMBL" id="CAEZTS010000010">
    <property type="protein sequence ID" value="CAB4568226.1"/>
    <property type="molecule type" value="Genomic_DNA"/>
</dbReference>
<dbReference type="InterPro" id="IPR004572">
    <property type="entry name" value="Protoporphyrinogen_oxidase"/>
</dbReference>
<dbReference type="AlphaFoldDB" id="A0A6J6DXG5"/>
<evidence type="ECO:0000256" key="5">
    <source>
        <dbReference type="ARBA" id="ARBA00023133"/>
    </source>
</evidence>
<gene>
    <name evidence="8" type="ORF">UFOPK1722_00210</name>
</gene>
<proteinExistence type="predicted"/>
<dbReference type="Gene3D" id="3.50.50.60">
    <property type="entry name" value="FAD/NAD(P)-binding domain"/>
    <property type="match status" value="1"/>
</dbReference>
<dbReference type="SUPFAM" id="SSF54373">
    <property type="entry name" value="FAD-linked reductases, C-terminal domain"/>
    <property type="match status" value="1"/>
</dbReference>
<evidence type="ECO:0000256" key="6">
    <source>
        <dbReference type="ARBA" id="ARBA00023444"/>
    </source>
</evidence>
<sequence>MTDPRAHVVIVGAGITGLTAAHRLLNPLDGSSPSVRVTVIESTSRVGGKIRTSPFAGIDGVDEGPDSYLARVPAAGRLSREVGLTDALTNPTDAHASIVHGGLHRIPDGLMMGVPTGALSLARSGLLSWRGKARAALEPILPSSGDHRDSVGNFIRQRFGREVHELLVDPLVGGIYAADTADFSLATVPQLADLAHGRSVLLTARRRRAAAGAAGPVFETPRAGLGALTAALSGSIERRGGTILTDVMVTGIRRAGRSYAIETTSTNLDADSVIVASPAAASASFLRPLSTELSDLLAPTEHASVVMVTLRATGRALARFEGMSGYLVPKPDQKRVTAASFGSNKWSHWKPADDSMIMRVSLGRDGAPTHDLVHEWDDERLVRQVVDEMREHTGVDVTPTEHRVTRWEHSFPQYRPGHLGRVDTMEAILNAEAPGVLLSGASMRGIGIASCITQAESAAASVLATLEASGHLRD</sequence>
<dbReference type="PANTHER" id="PTHR42923">
    <property type="entry name" value="PROTOPORPHYRINOGEN OXIDASE"/>
    <property type="match status" value="1"/>
</dbReference>
<evidence type="ECO:0000256" key="4">
    <source>
        <dbReference type="ARBA" id="ARBA00023002"/>
    </source>
</evidence>
<feature type="domain" description="Amine oxidase" evidence="7">
    <location>
        <begin position="15"/>
        <end position="463"/>
    </location>
</feature>
<keyword evidence="2" id="KW-0285">Flavoprotein</keyword>
<keyword evidence="3" id="KW-0274">FAD</keyword>
<evidence type="ECO:0000256" key="3">
    <source>
        <dbReference type="ARBA" id="ARBA00022827"/>
    </source>
</evidence>
<dbReference type="SUPFAM" id="SSF51905">
    <property type="entry name" value="FAD/NAD(P)-binding domain"/>
    <property type="match status" value="1"/>
</dbReference>
<keyword evidence="5" id="KW-0350">Heme biosynthesis</keyword>
<dbReference type="InterPro" id="IPR050464">
    <property type="entry name" value="Zeta_carotene_desat/Oxidored"/>
</dbReference>
<dbReference type="InterPro" id="IPR002937">
    <property type="entry name" value="Amino_oxidase"/>
</dbReference>